<evidence type="ECO:0000259" key="2">
    <source>
        <dbReference type="Pfam" id="PF03221"/>
    </source>
</evidence>
<dbReference type="EMBL" id="CAJVPY010000091">
    <property type="protein sequence ID" value="CAG8449296.1"/>
    <property type="molecule type" value="Genomic_DNA"/>
</dbReference>
<accession>A0A9N8YQC5</accession>
<keyword evidence="1" id="KW-0238">DNA-binding</keyword>
<dbReference type="Pfam" id="PF03221">
    <property type="entry name" value="HTH_Tnp_Tc5"/>
    <property type="match status" value="1"/>
</dbReference>
<gene>
    <name evidence="3" type="ORF">DERYTH_LOCUS417</name>
</gene>
<dbReference type="GO" id="GO:0003677">
    <property type="term" value="F:DNA binding"/>
    <property type="evidence" value="ECO:0007669"/>
    <property type="project" value="UniProtKB-KW"/>
</dbReference>
<evidence type="ECO:0000313" key="4">
    <source>
        <dbReference type="Proteomes" id="UP000789405"/>
    </source>
</evidence>
<reference evidence="3" key="1">
    <citation type="submission" date="2021-06" db="EMBL/GenBank/DDBJ databases">
        <authorList>
            <person name="Kallberg Y."/>
            <person name="Tangrot J."/>
            <person name="Rosling A."/>
        </authorList>
    </citation>
    <scope>NUCLEOTIDE SEQUENCE</scope>
    <source>
        <strain evidence="3">MA453B</strain>
    </source>
</reference>
<sequence length="94" mass="10869">MTISIKTKQEIYQCKQNDPSININQLAEEYTEAKENKIVNRLAKFVELETALNIWIRQILSQNGIVTNEILQIQAKKFANLLNISEEDFKASQD</sequence>
<dbReference type="Gene3D" id="1.10.10.60">
    <property type="entry name" value="Homeodomain-like"/>
    <property type="match status" value="1"/>
</dbReference>
<dbReference type="InterPro" id="IPR009057">
    <property type="entry name" value="Homeodomain-like_sf"/>
</dbReference>
<dbReference type="OrthoDB" id="5576901at2759"/>
<keyword evidence="4" id="KW-1185">Reference proteome</keyword>
<name>A0A9N8YQC5_9GLOM</name>
<dbReference type="Proteomes" id="UP000789405">
    <property type="component" value="Unassembled WGS sequence"/>
</dbReference>
<feature type="domain" description="HTH CENPB-type" evidence="2">
    <location>
        <begin position="46"/>
        <end position="93"/>
    </location>
</feature>
<comment type="caution">
    <text evidence="3">The sequence shown here is derived from an EMBL/GenBank/DDBJ whole genome shotgun (WGS) entry which is preliminary data.</text>
</comment>
<dbReference type="AlphaFoldDB" id="A0A9N8YQC5"/>
<organism evidence="3 4">
    <name type="scientific">Dentiscutata erythropus</name>
    <dbReference type="NCBI Taxonomy" id="1348616"/>
    <lineage>
        <taxon>Eukaryota</taxon>
        <taxon>Fungi</taxon>
        <taxon>Fungi incertae sedis</taxon>
        <taxon>Mucoromycota</taxon>
        <taxon>Glomeromycotina</taxon>
        <taxon>Glomeromycetes</taxon>
        <taxon>Diversisporales</taxon>
        <taxon>Gigasporaceae</taxon>
        <taxon>Dentiscutata</taxon>
    </lineage>
</organism>
<dbReference type="InterPro" id="IPR006600">
    <property type="entry name" value="HTH_CenpB_DNA-bd_dom"/>
</dbReference>
<proteinExistence type="predicted"/>
<evidence type="ECO:0000313" key="3">
    <source>
        <dbReference type="EMBL" id="CAG8449296.1"/>
    </source>
</evidence>
<dbReference type="SUPFAM" id="SSF46689">
    <property type="entry name" value="Homeodomain-like"/>
    <property type="match status" value="1"/>
</dbReference>
<protein>
    <submittedName>
        <fullName evidence="3">20129_t:CDS:1</fullName>
    </submittedName>
</protein>
<evidence type="ECO:0000256" key="1">
    <source>
        <dbReference type="ARBA" id="ARBA00023125"/>
    </source>
</evidence>